<name>A0A024SCY6_HYPJR</name>
<organism evidence="3 4">
    <name type="scientific">Hypocrea jecorina (strain ATCC 56765 / BCRC 32924 / NRRL 11460 / Rut C-30)</name>
    <name type="common">Trichoderma reesei</name>
    <dbReference type="NCBI Taxonomy" id="1344414"/>
    <lineage>
        <taxon>Eukaryota</taxon>
        <taxon>Fungi</taxon>
        <taxon>Dikarya</taxon>
        <taxon>Ascomycota</taxon>
        <taxon>Pezizomycotina</taxon>
        <taxon>Sordariomycetes</taxon>
        <taxon>Hypocreomycetidae</taxon>
        <taxon>Hypocreales</taxon>
        <taxon>Hypocreaceae</taxon>
        <taxon>Trichoderma</taxon>
    </lineage>
</organism>
<dbReference type="Pfam" id="PF09995">
    <property type="entry name" value="MPAB_Lcp_cat"/>
    <property type="match status" value="1"/>
</dbReference>
<dbReference type="GO" id="GO:0016491">
    <property type="term" value="F:oxidoreductase activity"/>
    <property type="evidence" value="ECO:0007669"/>
    <property type="project" value="InterPro"/>
</dbReference>
<evidence type="ECO:0000313" key="4">
    <source>
        <dbReference type="Proteomes" id="UP000024376"/>
    </source>
</evidence>
<proteinExistence type="predicted"/>
<feature type="domain" description="ER-bound oxygenase mpaB/mpaB'/Rubber oxygenase catalytic" evidence="2">
    <location>
        <begin position="111"/>
        <end position="349"/>
    </location>
</feature>
<reference evidence="4" key="1">
    <citation type="journal article" date="2013" name="Ind. Biotechnol.">
        <title>Comparative genomics analysis of Trichoderma reesei strains.</title>
        <authorList>
            <person name="Koike H."/>
            <person name="Aerts A."/>
            <person name="LaButti K."/>
            <person name="Grigoriev I.V."/>
            <person name="Baker S.E."/>
        </authorList>
    </citation>
    <scope>NUCLEOTIDE SEQUENCE [LARGE SCALE GENOMIC DNA]</scope>
    <source>
        <strain evidence="4">ATCC 56765 / BCRC 32924 / NRRL 11460 / Rut C-30</strain>
    </source>
</reference>
<dbReference type="InterPro" id="IPR018713">
    <property type="entry name" value="MPAB/Lcp_cat_dom"/>
</dbReference>
<evidence type="ECO:0000313" key="3">
    <source>
        <dbReference type="EMBL" id="ETS03220.1"/>
    </source>
</evidence>
<protein>
    <recommendedName>
        <fullName evidence="2">ER-bound oxygenase mpaB/mpaB'/Rubber oxygenase catalytic domain-containing protein</fullName>
    </recommendedName>
</protein>
<dbReference type="KEGG" id="trr:M419DRAFT_76207"/>
<evidence type="ECO:0000259" key="2">
    <source>
        <dbReference type="Pfam" id="PF09995"/>
    </source>
</evidence>
<keyword evidence="1" id="KW-1133">Transmembrane helix</keyword>
<dbReference type="PANTHER" id="PTHR37539">
    <property type="entry name" value="SECRETED PROTEIN-RELATED"/>
    <property type="match status" value="1"/>
</dbReference>
<keyword evidence="1" id="KW-0812">Transmembrane</keyword>
<dbReference type="PANTHER" id="PTHR37539:SF1">
    <property type="entry name" value="ER-BOUND OXYGENASE MPAB_MPAB'_RUBBER OXYGENASE CATALYTIC DOMAIN-CONTAINING PROTEIN"/>
    <property type="match status" value="1"/>
</dbReference>
<dbReference type="AlphaFoldDB" id="A0A024SCY6"/>
<evidence type="ECO:0000256" key="1">
    <source>
        <dbReference type="SAM" id="Phobius"/>
    </source>
</evidence>
<dbReference type="EMBL" id="KI911143">
    <property type="protein sequence ID" value="ETS03220.1"/>
    <property type="molecule type" value="Genomic_DNA"/>
</dbReference>
<keyword evidence="1" id="KW-0472">Membrane</keyword>
<dbReference type="Proteomes" id="UP000024376">
    <property type="component" value="Unassembled WGS sequence"/>
</dbReference>
<dbReference type="HOGENOM" id="CLU_042166_0_0_1"/>
<gene>
    <name evidence="3" type="ORF">M419DRAFT_76207</name>
</gene>
<feature type="transmembrane region" description="Helical" evidence="1">
    <location>
        <begin position="424"/>
        <end position="445"/>
    </location>
</feature>
<sequence>MAFHRVGNYTFQWTDLHLPREKTDPLRHEYDTLGHNAVKRLQQIARQRKGEASVKPTLCPGGFDMYAVLRDYHDQDDVLNRLWNEVHTVPDWVDWAQIERGQKFFYRYAPANLMGFMLQAFVGENSSVPGVVEVLVRTGGFSTKVLLRRLLETFQHLLQVTANLESIQPGGQGHTTTVRVRLLHAAVRERILRLVKSRPDYFDVAKFGVPVNVLDSIHSICVYSCGHMWLQLPQMGVFPTEQEKTDYIALFRYVGYLLATPHEYFSSVAQAKATMESMLLHELQVTETSRIVGHNMIECIKDRAPLRVSVGFIEAGSRILNGDELCDSLGLGKPGFLAYGCWRGHCWFVQSLALVQRWVPGADEAVVRYFRNTLYETLVNSKRELRGRSEMDFRHVPQMGKRIGKEGSELPKFTGSLVDRPLEMFYLAVFGLGCVLWLGVVGAILRMHLLMLS</sequence>
<accession>A0A024SCY6</accession>
<dbReference type="InterPro" id="IPR037473">
    <property type="entry name" value="Lcp-like"/>
</dbReference>
<dbReference type="OrthoDB" id="6361347at2759"/>